<proteinExistence type="predicted"/>
<dbReference type="GO" id="GO:0006355">
    <property type="term" value="P:regulation of DNA-templated transcription"/>
    <property type="evidence" value="ECO:0007669"/>
    <property type="project" value="InterPro"/>
</dbReference>
<dbReference type="InterPro" id="IPR016032">
    <property type="entry name" value="Sig_transdc_resp-reg_C-effctor"/>
</dbReference>
<feature type="coiled-coil region" evidence="1">
    <location>
        <begin position="686"/>
        <end position="720"/>
    </location>
</feature>
<dbReference type="SUPFAM" id="SSF46894">
    <property type="entry name" value="C-terminal effector domain of the bipartite response regulators"/>
    <property type="match status" value="1"/>
</dbReference>
<keyword evidence="3" id="KW-0732">Signal</keyword>
<dbReference type="Gene3D" id="2.60.40.10">
    <property type="entry name" value="Immunoglobulins"/>
    <property type="match status" value="1"/>
</dbReference>
<keyword evidence="2" id="KW-0812">Transmembrane</keyword>
<keyword evidence="2" id="KW-1133">Transmembrane helix</keyword>
<keyword evidence="1" id="KW-0175">Coiled coil</keyword>
<protein>
    <submittedName>
        <fullName evidence="5">Y_Y_Y domain-containing protein</fullName>
    </submittedName>
</protein>
<evidence type="ECO:0000313" key="5">
    <source>
        <dbReference type="EMBL" id="SHK37471.1"/>
    </source>
</evidence>
<dbReference type="Gene3D" id="1.10.10.10">
    <property type="entry name" value="Winged helix-like DNA-binding domain superfamily/Winged helix DNA-binding domain"/>
    <property type="match status" value="1"/>
</dbReference>
<dbReference type="InterPro" id="IPR000792">
    <property type="entry name" value="Tscrpt_reg_LuxR_C"/>
</dbReference>
<dbReference type="SUPFAM" id="SSF63829">
    <property type="entry name" value="Calcium-dependent phosphotriesterase"/>
    <property type="match status" value="1"/>
</dbReference>
<feature type="transmembrane region" description="Helical" evidence="2">
    <location>
        <begin position="656"/>
        <end position="677"/>
    </location>
</feature>
<dbReference type="RefSeq" id="WP_073204548.1">
    <property type="nucleotide sequence ID" value="NZ_FRBD01000002.1"/>
</dbReference>
<sequence length="859" mass="97952">MQRFLTVSVCMFCLCLKALAGVPFIMHYGLDDYGSGHSTWRIATYDNWTFFANERALLSFDGISWERHLLNNRSEVRGVAVFPKQHRVYVGGENEYGYFEVGQNGVLQYHCLSDSVDKRFREIGNVWEIYELSGVLYLRCDNYILIMHNKEPYMIESKDKIFASILVDGVIYVATDHGVRMVAGERLIPITGGAPLDHMRINSMFKYKQGMIVTTSNDGMFYYDGRRVTSMPTAADRLLKEGVICCAAINNELVALGTIHNGVVLLNMTTGEVRNYNETHGLQNNTVLSVNFDAVGNLWAGMDYGIDYIVTQAPYSHLYGKGLSYGIGYCAQVFQNNLYLGTDRGLFFTSVEHVLNGQVLSLEKVESPSGPAWYLYSHNDELFCLHDKGIFIVNGKKATKITDVIGAWSCVAQTGTSNRMFVGLYSGICILENNNGQWRSLGQIKGINESGRYFKQTGKQQLTVYNRNMNTAEVYNLDSSYRTVINHHTERKIWADSLMGIPADMYDKWDASGNIVKLNKYVNLIPSSEGFILYKPDIPQPSMRTLIQQMLLTTPKDSVVYRANFIQHKSNPIIGYDGNSVRFVFSAITSPISESVSYQYRLNGGEWSAPSASTTKEYSNLYEGTYTFEVRACETTGDTKVDSITFTILPPWYRTWIADIIYLFVLCCCAFFAYKYIRRYIWHKQSLAVEAKTKEMKTEIVQLEKEKIDLELKHKNQEIANLIISVARKNETLFALKESIRTVAVKLSKTNTAESKRELLMINNSIESSMEGDELLKRFEEQFDLVNNNFMQRLSQKHPDLSGSERLMCAYLKMNLSTKEMAPLLNISVRGVETMRYRIRKKFNLDREINLIEYINSFS</sequence>
<dbReference type="Pfam" id="PF07495">
    <property type="entry name" value="Y_Y_Y"/>
    <property type="match status" value="1"/>
</dbReference>
<dbReference type="EMBL" id="FRBD01000002">
    <property type="protein sequence ID" value="SHK37471.1"/>
    <property type="molecule type" value="Genomic_DNA"/>
</dbReference>
<feature type="signal peptide" evidence="3">
    <location>
        <begin position="1"/>
        <end position="20"/>
    </location>
</feature>
<dbReference type="GO" id="GO:0003677">
    <property type="term" value="F:DNA binding"/>
    <property type="evidence" value="ECO:0007669"/>
    <property type="project" value="InterPro"/>
</dbReference>
<evidence type="ECO:0000313" key="6">
    <source>
        <dbReference type="Proteomes" id="UP000184130"/>
    </source>
</evidence>
<evidence type="ECO:0000256" key="3">
    <source>
        <dbReference type="SAM" id="SignalP"/>
    </source>
</evidence>
<dbReference type="InterPro" id="IPR036388">
    <property type="entry name" value="WH-like_DNA-bd_sf"/>
</dbReference>
<dbReference type="InterPro" id="IPR015943">
    <property type="entry name" value="WD40/YVTN_repeat-like_dom_sf"/>
</dbReference>
<keyword evidence="2" id="KW-0472">Membrane</keyword>
<feature type="domain" description="HTH luxR-type" evidence="4">
    <location>
        <begin position="798"/>
        <end position="855"/>
    </location>
</feature>
<dbReference type="InterPro" id="IPR013783">
    <property type="entry name" value="Ig-like_fold"/>
</dbReference>
<dbReference type="InterPro" id="IPR011123">
    <property type="entry name" value="Y_Y_Y"/>
</dbReference>
<gene>
    <name evidence="5" type="ORF">SAMN05216463_102179</name>
</gene>
<name>A0A1M6RYE0_XYLRU</name>
<dbReference type="SMART" id="SM00421">
    <property type="entry name" value="HTH_LUXR"/>
    <property type="match status" value="1"/>
</dbReference>
<reference evidence="5 6" key="1">
    <citation type="submission" date="2016-11" db="EMBL/GenBank/DDBJ databases">
        <authorList>
            <person name="Jaros S."/>
            <person name="Januszkiewicz K."/>
            <person name="Wedrychowicz H."/>
        </authorList>
    </citation>
    <scope>NUCLEOTIDE SEQUENCE [LARGE SCALE GENOMIC DNA]</scope>
    <source>
        <strain evidence="5 6">KHT3</strain>
    </source>
</reference>
<organism evidence="5 6">
    <name type="scientific">Xylanibacter ruminicola</name>
    <name type="common">Prevotella ruminicola</name>
    <dbReference type="NCBI Taxonomy" id="839"/>
    <lineage>
        <taxon>Bacteria</taxon>
        <taxon>Pseudomonadati</taxon>
        <taxon>Bacteroidota</taxon>
        <taxon>Bacteroidia</taxon>
        <taxon>Bacteroidales</taxon>
        <taxon>Prevotellaceae</taxon>
        <taxon>Xylanibacter</taxon>
    </lineage>
</organism>
<dbReference type="Proteomes" id="UP000184130">
    <property type="component" value="Unassembled WGS sequence"/>
</dbReference>
<accession>A0A1M6RYE0</accession>
<dbReference type="AlphaFoldDB" id="A0A1M6RYE0"/>
<evidence type="ECO:0000256" key="2">
    <source>
        <dbReference type="SAM" id="Phobius"/>
    </source>
</evidence>
<evidence type="ECO:0000256" key="1">
    <source>
        <dbReference type="SAM" id="Coils"/>
    </source>
</evidence>
<dbReference type="Gene3D" id="2.130.10.10">
    <property type="entry name" value="YVTN repeat-like/Quinoprotein amine dehydrogenase"/>
    <property type="match status" value="1"/>
</dbReference>
<dbReference type="OrthoDB" id="1090267at2"/>
<feature type="chain" id="PRO_5009920721" evidence="3">
    <location>
        <begin position="21"/>
        <end position="859"/>
    </location>
</feature>
<evidence type="ECO:0000259" key="4">
    <source>
        <dbReference type="SMART" id="SM00421"/>
    </source>
</evidence>